<proteinExistence type="predicted"/>
<dbReference type="GO" id="GO:0005886">
    <property type="term" value="C:plasma membrane"/>
    <property type="evidence" value="ECO:0007669"/>
    <property type="project" value="InterPro"/>
</dbReference>
<gene>
    <name evidence="2" type="primary">lptC</name>
    <name evidence="2" type="ORF">ESA94_11035</name>
</gene>
<comment type="caution">
    <text evidence="2">The sequence shown here is derived from an EMBL/GenBank/DDBJ whole genome shotgun (WGS) entry which is preliminary data.</text>
</comment>
<dbReference type="NCBIfam" id="TIGR04409">
    <property type="entry name" value="LptC_YrbK"/>
    <property type="match status" value="1"/>
</dbReference>
<evidence type="ECO:0000313" key="2">
    <source>
        <dbReference type="EMBL" id="RXK60980.1"/>
    </source>
</evidence>
<evidence type="ECO:0000313" key="3">
    <source>
        <dbReference type="Proteomes" id="UP000290204"/>
    </source>
</evidence>
<protein>
    <submittedName>
        <fullName evidence="2">LPS export ABC transporter periplasmic protein LptC</fullName>
    </submittedName>
</protein>
<evidence type="ECO:0000256" key="1">
    <source>
        <dbReference type="SAM" id="Phobius"/>
    </source>
</evidence>
<dbReference type="Pfam" id="PF06835">
    <property type="entry name" value="LptC"/>
    <property type="match status" value="1"/>
</dbReference>
<feature type="transmembrane region" description="Helical" evidence="1">
    <location>
        <begin position="53"/>
        <end position="75"/>
    </location>
</feature>
<dbReference type="Gene3D" id="2.60.450.10">
    <property type="entry name" value="Lipopolysaccharide (LPS) transport protein A like domain"/>
    <property type="match status" value="1"/>
</dbReference>
<sequence length="240" mass="27021">MQSLTGTTSSIHRLSLASVVIAPCCCVKTISVFQLVSHSAISGSSNANMSNRFYHINLIKKAAALIMGCFFFIACENDLDQIRKMQQQKLSVDEVKGVTSYLSQSGVVKAKLTAPYMLRYFDSVPRVEFPRSLHVDFYDDSTRIKSYLNAKRADYYEQQGRVILRDSVVVISVDGDTLKTDELFWEQNLHKLYTTKDVEIRQRTKTIFGKGFESDEQLKNFKLDSITGILLVGASKFAGN</sequence>
<dbReference type="AlphaFoldDB" id="A0A4Q1CK15"/>
<dbReference type="InterPro" id="IPR010664">
    <property type="entry name" value="LipoPS_assembly_LptC-rel"/>
</dbReference>
<dbReference type="OrthoDB" id="9812080at2"/>
<keyword evidence="1" id="KW-1133">Transmembrane helix</keyword>
<dbReference type="GO" id="GO:0015221">
    <property type="term" value="F:lipopolysaccharide transmembrane transporter activity"/>
    <property type="evidence" value="ECO:0007669"/>
    <property type="project" value="InterPro"/>
</dbReference>
<accession>A0A4Q1CK15</accession>
<dbReference type="EMBL" id="SDHW01000002">
    <property type="protein sequence ID" value="RXK60980.1"/>
    <property type="molecule type" value="Genomic_DNA"/>
</dbReference>
<name>A0A4Q1CK15_9BACT</name>
<keyword evidence="1" id="KW-0812">Transmembrane</keyword>
<reference evidence="2 3" key="1">
    <citation type="submission" date="2019-01" db="EMBL/GenBank/DDBJ databases">
        <title>Lacibacter sp. strain TTM-7.</title>
        <authorList>
            <person name="Chen W.-M."/>
        </authorList>
    </citation>
    <scope>NUCLEOTIDE SEQUENCE [LARGE SCALE GENOMIC DNA]</scope>
    <source>
        <strain evidence="2 3">TTM-7</strain>
    </source>
</reference>
<dbReference type="Proteomes" id="UP000290204">
    <property type="component" value="Unassembled WGS sequence"/>
</dbReference>
<keyword evidence="3" id="KW-1185">Reference proteome</keyword>
<feature type="transmembrane region" description="Helical" evidence="1">
    <location>
        <begin position="12"/>
        <end position="33"/>
    </location>
</feature>
<dbReference type="InterPro" id="IPR026265">
    <property type="entry name" value="LptC"/>
</dbReference>
<keyword evidence="1" id="KW-0472">Membrane</keyword>
<organism evidence="2 3">
    <name type="scientific">Lacibacter luteus</name>
    <dbReference type="NCBI Taxonomy" id="2508719"/>
    <lineage>
        <taxon>Bacteria</taxon>
        <taxon>Pseudomonadati</taxon>
        <taxon>Bacteroidota</taxon>
        <taxon>Chitinophagia</taxon>
        <taxon>Chitinophagales</taxon>
        <taxon>Chitinophagaceae</taxon>
        <taxon>Lacibacter</taxon>
    </lineage>
</organism>